<dbReference type="Proteomes" id="UP000717585">
    <property type="component" value="Unassembled WGS sequence"/>
</dbReference>
<evidence type="ECO:0000313" key="2">
    <source>
        <dbReference type="Proteomes" id="UP000717585"/>
    </source>
</evidence>
<organism evidence="1 2">
    <name type="scientific">Carpediemonas membranifera</name>
    <dbReference type="NCBI Taxonomy" id="201153"/>
    <lineage>
        <taxon>Eukaryota</taxon>
        <taxon>Metamonada</taxon>
        <taxon>Carpediemonas-like organisms</taxon>
        <taxon>Carpediemonas</taxon>
    </lineage>
</organism>
<comment type="caution">
    <text evidence="1">The sequence shown here is derived from an EMBL/GenBank/DDBJ whole genome shotgun (WGS) entry which is preliminary data.</text>
</comment>
<gene>
    <name evidence="1" type="ORF">J8273_0980</name>
</gene>
<sequence length="339" mass="37624">MLALSLETNDKTTYVSEDDTPSLTIRGNPVIKRDAVKLLGVLFDTSRDFSTQNRTMGERIDRELRLLRASGVTHSKFCPRIVEVYTLPKLLYGWSVWANHKAVSQVGKLASAALRISPTASEAKYLELGWLHPEAMLLLDRFKQGVRWARIHPGKDLPDCIAEAQGSLGLSHSDSLDLAALTVRRYVTESALTRPFTRSNYPARQPYLDHLTAGPAKRLAMLRLSCLPMPTRGALPDAWQPVRGILQDLKDEPEAAAALEACPLCQGEAIAAAVIEILTSPTKTLAVLRSRTWVVLNQTHLAKCDHFKINPILLFKDPMTLSRRDDAKLTHMLSVLCDA</sequence>
<evidence type="ECO:0000313" key="1">
    <source>
        <dbReference type="EMBL" id="KAG9397072.1"/>
    </source>
</evidence>
<accession>A0A8J6E6G3</accession>
<keyword evidence="2" id="KW-1185">Reference proteome</keyword>
<dbReference type="AlphaFoldDB" id="A0A8J6E6G3"/>
<dbReference type="EMBL" id="JAHDYR010000003">
    <property type="protein sequence ID" value="KAG9397072.1"/>
    <property type="molecule type" value="Genomic_DNA"/>
</dbReference>
<reference evidence="1" key="1">
    <citation type="submission" date="2021-05" db="EMBL/GenBank/DDBJ databases">
        <title>A free-living protist that lacks canonical eukaryotic 1 DNA replication and segregation systems.</title>
        <authorList>
            <person name="Salas-Leiva D.E."/>
            <person name="Tromer E.C."/>
            <person name="Curtis B.A."/>
            <person name="Jerlstrom-Hultqvist J."/>
            <person name="Kolisko M."/>
            <person name="Yi Z."/>
            <person name="Salas-Leiva J.S."/>
            <person name="Gallot-Lavallee L."/>
            <person name="Kops G.J.P.L."/>
            <person name="Archibald J.M."/>
            <person name="Simpson A.G.B."/>
            <person name="Roger A.J."/>
        </authorList>
    </citation>
    <scope>NUCLEOTIDE SEQUENCE</scope>
    <source>
        <strain evidence="1">BICM</strain>
    </source>
</reference>
<protein>
    <submittedName>
        <fullName evidence="1">Uncharacterized protein</fullName>
    </submittedName>
</protein>
<proteinExistence type="predicted"/>
<name>A0A8J6E6G3_9EUKA</name>